<dbReference type="EMBL" id="CM046394">
    <property type="protein sequence ID" value="KAI8546977.1"/>
    <property type="molecule type" value="Genomic_DNA"/>
</dbReference>
<keyword evidence="2" id="KW-1185">Reference proteome</keyword>
<proteinExistence type="predicted"/>
<evidence type="ECO:0000313" key="2">
    <source>
        <dbReference type="Proteomes" id="UP001062846"/>
    </source>
</evidence>
<reference evidence="1" key="1">
    <citation type="submission" date="2022-02" db="EMBL/GenBank/DDBJ databases">
        <title>Plant Genome Project.</title>
        <authorList>
            <person name="Zhang R.-G."/>
        </authorList>
    </citation>
    <scope>NUCLEOTIDE SEQUENCE</scope>
    <source>
        <strain evidence="1">AT1</strain>
    </source>
</reference>
<protein>
    <submittedName>
        <fullName evidence="1">Uncharacterized protein</fullName>
    </submittedName>
</protein>
<dbReference type="Proteomes" id="UP001062846">
    <property type="component" value="Chromosome 7"/>
</dbReference>
<sequence>MFYRKGTEWPKVLKIDVRGELMEGNTIRGYAEVAWCGGPPGKGVASWLWRRWNSSSVVIVGAEDEQYQLTLDDIDSCLVLMYTPATE</sequence>
<accession>A0ACC0N2M2</accession>
<organism evidence="1 2">
    <name type="scientific">Rhododendron molle</name>
    <name type="common">Chinese azalea</name>
    <name type="synonym">Azalea mollis</name>
    <dbReference type="NCBI Taxonomy" id="49168"/>
    <lineage>
        <taxon>Eukaryota</taxon>
        <taxon>Viridiplantae</taxon>
        <taxon>Streptophyta</taxon>
        <taxon>Embryophyta</taxon>
        <taxon>Tracheophyta</taxon>
        <taxon>Spermatophyta</taxon>
        <taxon>Magnoliopsida</taxon>
        <taxon>eudicotyledons</taxon>
        <taxon>Gunneridae</taxon>
        <taxon>Pentapetalae</taxon>
        <taxon>asterids</taxon>
        <taxon>Ericales</taxon>
        <taxon>Ericaceae</taxon>
        <taxon>Ericoideae</taxon>
        <taxon>Rhodoreae</taxon>
        <taxon>Rhododendron</taxon>
    </lineage>
</organism>
<evidence type="ECO:0000313" key="1">
    <source>
        <dbReference type="EMBL" id="KAI8546977.1"/>
    </source>
</evidence>
<name>A0ACC0N2M2_RHOML</name>
<gene>
    <name evidence="1" type="ORF">RHMOL_Rhmol07G0160900</name>
</gene>
<comment type="caution">
    <text evidence="1">The sequence shown here is derived from an EMBL/GenBank/DDBJ whole genome shotgun (WGS) entry which is preliminary data.</text>
</comment>